<dbReference type="AlphaFoldDB" id="A0AAJ0CSZ5"/>
<feature type="compositionally biased region" description="Low complexity" evidence="1">
    <location>
        <begin position="149"/>
        <end position="163"/>
    </location>
</feature>
<dbReference type="Proteomes" id="UP001251528">
    <property type="component" value="Unassembled WGS sequence"/>
</dbReference>
<feature type="compositionally biased region" description="Low complexity" evidence="1">
    <location>
        <begin position="228"/>
        <end position="243"/>
    </location>
</feature>
<evidence type="ECO:0000313" key="3">
    <source>
        <dbReference type="Proteomes" id="UP001251528"/>
    </source>
</evidence>
<feature type="region of interest" description="Disordered" evidence="1">
    <location>
        <begin position="304"/>
        <end position="326"/>
    </location>
</feature>
<feature type="compositionally biased region" description="Acidic residues" evidence="1">
    <location>
        <begin position="251"/>
        <end position="262"/>
    </location>
</feature>
<comment type="caution">
    <text evidence="2">The sequence shown here is derived from an EMBL/GenBank/DDBJ whole genome shotgun (WGS) entry which is preliminary data.</text>
</comment>
<organism evidence="2 3">
    <name type="scientific">Conoideocrella luteorostrata</name>
    <dbReference type="NCBI Taxonomy" id="1105319"/>
    <lineage>
        <taxon>Eukaryota</taxon>
        <taxon>Fungi</taxon>
        <taxon>Dikarya</taxon>
        <taxon>Ascomycota</taxon>
        <taxon>Pezizomycotina</taxon>
        <taxon>Sordariomycetes</taxon>
        <taxon>Hypocreomycetidae</taxon>
        <taxon>Hypocreales</taxon>
        <taxon>Clavicipitaceae</taxon>
        <taxon>Conoideocrella</taxon>
    </lineage>
</organism>
<dbReference type="EMBL" id="JASWJB010000058">
    <property type="protein sequence ID" value="KAK2603705.1"/>
    <property type="molecule type" value="Genomic_DNA"/>
</dbReference>
<proteinExistence type="predicted"/>
<name>A0AAJ0CSZ5_9HYPO</name>
<reference evidence="2" key="1">
    <citation type="submission" date="2023-06" db="EMBL/GenBank/DDBJ databases">
        <title>Conoideocrella luteorostrata (Hypocreales: Clavicipitaceae), a potential biocontrol fungus for elongate hemlock scale in United States Christmas tree production areas.</title>
        <authorList>
            <person name="Barrett H."/>
            <person name="Lovett B."/>
            <person name="Macias A.M."/>
            <person name="Stajich J.E."/>
            <person name="Kasson M.T."/>
        </authorList>
    </citation>
    <scope>NUCLEOTIDE SEQUENCE</scope>
    <source>
        <strain evidence="2">ARSEF 14590</strain>
    </source>
</reference>
<keyword evidence="3" id="KW-1185">Reference proteome</keyword>
<gene>
    <name evidence="2" type="ORF">QQS21_004081</name>
</gene>
<feature type="compositionally biased region" description="Polar residues" evidence="1">
    <location>
        <begin position="314"/>
        <end position="326"/>
    </location>
</feature>
<evidence type="ECO:0000256" key="1">
    <source>
        <dbReference type="SAM" id="MobiDB-lite"/>
    </source>
</evidence>
<evidence type="ECO:0000313" key="2">
    <source>
        <dbReference type="EMBL" id="KAK2603705.1"/>
    </source>
</evidence>
<protein>
    <submittedName>
        <fullName evidence="2">Uncharacterized protein</fullName>
    </submittedName>
</protein>
<feature type="region of interest" description="Disordered" evidence="1">
    <location>
        <begin position="126"/>
        <end position="266"/>
    </location>
</feature>
<sequence length="354" mass="38375">MAPPSAKANYKTYEAQARMVRAIVAAHPEVKWNYKEIALCYGSDMTEHALNHRFRKIRAHGSIIKLAREEGYDMRSLSVDENSLPSTKEAVDKQNIAKYFGQSTTDGIQFQFRTIKKDAEKLRSVESSGGDVANCLPFTPSKSTSTPVSRTPASRATATPSSTARKRTRPALKRSSSDNDDDDGDGSAHDLVEDWSEKDDNTTPSKRPSKHAKTGSALPGQRTGTPSRRAAARANVTIANASAQLIRDETTPDVDEADEPDEQQAAAATPTYTSIFGDTDRKPLVLSNGQAVDVRSGLGLGLQLDPGPGPDPGSNTGLNTFSTDPYMSSTMNRSMYSDSFYRPDENGYGEDGEI</sequence>
<accession>A0AAJ0CSZ5</accession>